<dbReference type="PATRIC" id="fig|1705561.3.peg.1879"/>
<dbReference type="RefSeq" id="WP_053780682.1">
    <property type="nucleotide sequence ID" value="NZ_LITU01000053.1"/>
</dbReference>
<dbReference type="EMBL" id="LITU01000053">
    <property type="protein sequence ID" value="KOY16239.1"/>
    <property type="molecule type" value="Genomic_DNA"/>
</dbReference>
<reference evidence="1 2" key="1">
    <citation type="submission" date="2015-08" db="EMBL/GenBank/DDBJ databases">
        <title>Draft genome sequence of cellulolytic and xylanolytic Paenibacillus sp. A59, isolated from a decaying forest soil from Patagonia, Argentina.</title>
        <authorList>
            <person name="Ghio S."/>
            <person name="Caceres A.M."/>
            <person name="Talia P."/>
            <person name="Grasso D."/>
            <person name="Campos E."/>
        </authorList>
    </citation>
    <scope>NUCLEOTIDE SEQUENCE [LARGE SCALE GENOMIC DNA]</scope>
    <source>
        <strain evidence="1 2">A59</strain>
    </source>
</reference>
<sequence length="183" mass="20886">MKPRMIVTASLLATVAAVLLLVAIQTLHIRTWGGENVQPVSASQHPVQLTEDNLVDVLSTMKLSTPIARVEWKQSILTLDLKVTGTSTSYTEIYGNMAAVADLGFRSLENVEQVMLRVMAEDEWLHKRHLLLAADFRRGEWPMYAIETLRDWNSPVLSDELKDWFHMMETELWKKQFEMSSQG</sequence>
<proteinExistence type="predicted"/>
<protein>
    <submittedName>
        <fullName evidence="1">Uncharacterized protein</fullName>
    </submittedName>
</protein>
<dbReference type="OrthoDB" id="2678813at2"/>
<dbReference type="AlphaFoldDB" id="A0A0M9BPN3"/>
<gene>
    <name evidence="1" type="ORF">AMS66_10135</name>
</gene>
<comment type="caution">
    <text evidence="1">The sequence shown here is derived from an EMBL/GenBank/DDBJ whole genome shotgun (WGS) entry which is preliminary data.</text>
</comment>
<organism evidence="1 2">
    <name type="scientific">Paenibacillus xylanivorans</name>
    <dbReference type="NCBI Taxonomy" id="1705561"/>
    <lineage>
        <taxon>Bacteria</taxon>
        <taxon>Bacillati</taxon>
        <taxon>Bacillota</taxon>
        <taxon>Bacilli</taxon>
        <taxon>Bacillales</taxon>
        <taxon>Paenibacillaceae</taxon>
        <taxon>Paenibacillus</taxon>
    </lineage>
</organism>
<evidence type="ECO:0000313" key="1">
    <source>
        <dbReference type="EMBL" id="KOY16239.1"/>
    </source>
</evidence>
<accession>A0A0M9BPN3</accession>
<dbReference type="Proteomes" id="UP000037688">
    <property type="component" value="Unassembled WGS sequence"/>
</dbReference>
<evidence type="ECO:0000313" key="2">
    <source>
        <dbReference type="Proteomes" id="UP000037688"/>
    </source>
</evidence>
<name>A0A0M9BPN3_9BACL</name>
<keyword evidence="2" id="KW-1185">Reference proteome</keyword>